<evidence type="ECO:0000313" key="2">
    <source>
        <dbReference type="Proteomes" id="UP000007875"/>
    </source>
</evidence>
<reference evidence="2" key="1">
    <citation type="submission" date="2003-08" db="EMBL/GenBank/DDBJ databases">
        <authorList>
            <person name="Birren B."/>
            <person name="Nusbaum C."/>
            <person name="Abebe A."/>
            <person name="Abouelleil A."/>
            <person name="Adekoya E."/>
            <person name="Ait-zahra M."/>
            <person name="Allen N."/>
            <person name="Allen T."/>
            <person name="An P."/>
            <person name="Anderson M."/>
            <person name="Anderson S."/>
            <person name="Arachchi H."/>
            <person name="Armbruster J."/>
            <person name="Bachantsang P."/>
            <person name="Baldwin J."/>
            <person name="Barry A."/>
            <person name="Bayul T."/>
            <person name="Blitshsteyn B."/>
            <person name="Bloom T."/>
            <person name="Blye J."/>
            <person name="Boguslavskiy L."/>
            <person name="Borowsky M."/>
            <person name="Boukhgalter B."/>
            <person name="Brunache A."/>
            <person name="Butler J."/>
            <person name="Calixte N."/>
            <person name="Calvo S."/>
            <person name="Camarata J."/>
            <person name="Campo K."/>
            <person name="Chang J."/>
            <person name="Cheshatsang Y."/>
            <person name="Citroen M."/>
            <person name="Collymore A."/>
            <person name="Considine T."/>
            <person name="Cook A."/>
            <person name="Cooke P."/>
            <person name="Corum B."/>
            <person name="Cuomo C."/>
            <person name="David R."/>
            <person name="Dawoe T."/>
            <person name="Degray S."/>
            <person name="Dodge S."/>
            <person name="Dooley K."/>
            <person name="Dorje P."/>
            <person name="Dorjee K."/>
            <person name="Dorris L."/>
            <person name="Duffey N."/>
            <person name="Dupes A."/>
            <person name="Elkins T."/>
            <person name="Engels R."/>
            <person name="Erickson J."/>
            <person name="Farina A."/>
            <person name="Faro S."/>
            <person name="Ferreira P."/>
            <person name="Fischer H."/>
            <person name="Fitzgerald M."/>
            <person name="Foley K."/>
            <person name="Gage D."/>
            <person name="Galagan J."/>
            <person name="Gearin G."/>
            <person name="Gnerre S."/>
            <person name="Gnirke A."/>
            <person name="Goyette A."/>
            <person name="Graham J."/>
            <person name="Grandbois E."/>
            <person name="Gyaltsen K."/>
            <person name="Hafez N."/>
            <person name="Hagopian D."/>
            <person name="Hagos B."/>
            <person name="Hall J."/>
            <person name="Hatcher B."/>
            <person name="Heller A."/>
            <person name="Higgins H."/>
            <person name="Honan T."/>
            <person name="Horn A."/>
            <person name="Houde N."/>
            <person name="Hughes L."/>
            <person name="Hulme W."/>
            <person name="Husby E."/>
            <person name="Iliev I."/>
            <person name="Jaffe D."/>
            <person name="Jones C."/>
            <person name="Kamal M."/>
            <person name="Kamat A."/>
            <person name="Kamvysselis M."/>
            <person name="Karlsson E."/>
            <person name="Kells C."/>
            <person name="Kieu A."/>
            <person name="Kisner P."/>
            <person name="Kodira C."/>
            <person name="Kulbokas E."/>
            <person name="Labutti K."/>
            <person name="Lama D."/>
            <person name="Landers T."/>
            <person name="Leger J."/>
            <person name="Levine S."/>
            <person name="Lewis D."/>
            <person name="Lewis T."/>
            <person name="Lindblad-toh K."/>
            <person name="Liu X."/>
            <person name="Lokyitsang T."/>
            <person name="Lokyitsang Y."/>
            <person name="Lucien O."/>
            <person name="Lui A."/>
            <person name="Ma L.J."/>
            <person name="Mabbitt R."/>
            <person name="Macdonald J."/>
            <person name="Maclean C."/>
            <person name="Major J."/>
            <person name="Manning J."/>
            <person name="Marabella R."/>
            <person name="Maru K."/>
            <person name="Matthews C."/>
            <person name="Mauceli E."/>
            <person name="Mccarthy M."/>
            <person name="Mcdonough S."/>
            <person name="Mcghee T."/>
            <person name="Meldrim J."/>
            <person name="Meneus L."/>
            <person name="Mesirov J."/>
            <person name="Mihalev A."/>
            <person name="Mihova T."/>
            <person name="Mikkelsen T."/>
            <person name="Mlenga V."/>
            <person name="Moru K."/>
            <person name="Mozes J."/>
            <person name="Mulrain L."/>
            <person name="Munson G."/>
            <person name="Naylor J."/>
            <person name="Newes C."/>
            <person name="Nguyen C."/>
            <person name="Nguyen N."/>
            <person name="Nguyen T."/>
            <person name="Nicol R."/>
            <person name="Nielsen C."/>
            <person name="Nizzari M."/>
            <person name="Norbu C."/>
            <person name="Norbu N."/>
            <person name="O'donnell P."/>
            <person name="Okoawo O."/>
            <person name="O'leary S."/>
            <person name="Omotosho B."/>
            <person name="O'neill K."/>
            <person name="Osman S."/>
            <person name="Parker S."/>
            <person name="Perrin D."/>
            <person name="Phunkhang P."/>
            <person name="Piqani B."/>
            <person name="Purcell S."/>
            <person name="Rachupka T."/>
            <person name="Ramasamy U."/>
            <person name="Rameau R."/>
            <person name="Ray V."/>
            <person name="Raymond C."/>
            <person name="Retta R."/>
            <person name="Richardson S."/>
            <person name="Rise C."/>
            <person name="Rodriguez J."/>
            <person name="Rogers J."/>
            <person name="Rogov P."/>
            <person name="Rutman M."/>
            <person name="Schupbach R."/>
            <person name="Seaman C."/>
            <person name="Settipalli S."/>
            <person name="Sharpe T."/>
            <person name="Sheridan J."/>
            <person name="Sherpa N."/>
            <person name="Shi J."/>
            <person name="Smirnov S."/>
            <person name="Smith C."/>
            <person name="Sougnez C."/>
            <person name="Spencer B."/>
            <person name="Stalker J."/>
            <person name="Stange-thomann N."/>
            <person name="Stavropoulos S."/>
            <person name="Stetson K."/>
            <person name="Stone C."/>
            <person name="Stone S."/>
            <person name="Stubbs M."/>
            <person name="Talamas J."/>
            <person name="Tchuinga P."/>
            <person name="Tenzing P."/>
            <person name="Tesfaye S."/>
            <person name="Theodore J."/>
            <person name="Thoulutsang Y."/>
            <person name="Topham K."/>
            <person name="Towey S."/>
            <person name="Tsamla T."/>
            <person name="Tsomo N."/>
            <person name="Vallee D."/>
            <person name="Vassiliev H."/>
            <person name="Venkataraman V."/>
            <person name="Vinson J."/>
            <person name="Vo A."/>
            <person name="Wade C."/>
            <person name="Wang S."/>
            <person name="Wangchuk T."/>
            <person name="Wangdi T."/>
            <person name="Whittaker C."/>
            <person name="Wilkinson J."/>
            <person name="Wu Y."/>
            <person name="Wyman D."/>
            <person name="Yadav S."/>
            <person name="Yang S."/>
            <person name="Yang X."/>
            <person name="Yeager S."/>
            <person name="Yee E."/>
            <person name="Young G."/>
            <person name="Zainoun J."/>
            <person name="Zembeck L."/>
            <person name="Zimmer A."/>
            <person name="Zody M."/>
            <person name="Lander E."/>
        </authorList>
    </citation>
    <scope>NUCLEOTIDE SEQUENCE [LARGE SCALE GENOMIC DNA]</scope>
</reference>
<name>H2ZNS0_CIOSA</name>
<dbReference type="PANTHER" id="PTHR11105">
    <property type="entry name" value="CITRATE LYASE SUBUNIT BETA-RELATED"/>
    <property type="match status" value="1"/>
</dbReference>
<dbReference type="AlphaFoldDB" id="H2ZNS0"/>
<dbReference type="InParanoid" id="H2ZNS0"/>
<dbReference type="GO" id="GO:0106064">
    <property type="term" value="P:regulation of cobalamin metabolic process"/>
    <property type="evidence" value="ECO:0007669"/>
    <property type="project" value="TreeGrafter"/>
</dbReference>
<dbReference type="InterPro" id="IPR015813">
    <property type="entry name" value="Pyrv/PenolPyrv_kinase-like_dom"/>
</dbReference>
<reference evidence="1" key="3">
    <citation type="submission" date="2025-09" db="UniProtKB">
        <authorList>
            <consortium name="Ensembl"/>
        </authorList>
    </citation>
    <scope>IDENTIFICATION</scope>
</reference>
<keyword evidence="2" id="KW-1185">Reference proteome</keyword>
<dbReference type="Proteomes" id="UP000007875">
    <property type="component" value="Unassembled WGS sequence"/>
</dbReference>
<accession>H2ZNS0</accession>
<dbReference type="Gene3D" id="3.20.20.60">
    <property type="entry name" value="Phosphoenolpyruvate-binding domains"/>
    <property type="match status" value="1"/>
</dbReference>
<organism evidence="1 2">
    <name type="scientific">Ciona savignyi</name>
    <name type="common">Pacific transparent sea squirt</name>
    <dbReference type="NCBI Taxonomy" id="51511"/>
    <lineage>
        <taxon>Eukaryota</taxon>
        <taxon>Metazoa</taxon>
        <taxon>Chordata</taxon>
        <taxon>Tunicata</taxon>
        <taxon>Ascidiacea</taxon>
        <taxon>Phlebobranchia</taxon>
        <taxon>Cionidae</taxon>
        <taxon>Ciona</taxon>
    </lineage>
</organism>
<dbReference type="PANTHER" id="PTHR11105:SF0">
    <property type="entry name" value="CITRAMALYL-COA LYASE, MITOCHONDRIAL"/>
    <property type="match status" value="1"/>
</dbReference>
<dbReference type="SUPFAM" id="SSF51621">
    <property type="entry name" value="Phosphoenolpyruvate/pyruvate domain"/>
    <property type="match status" value="1"/>
</dbReference>
<evidence type="ECO:0000313" key="1">
    <source>
        <dbReference type="Ensembl" id="ENSCSAVP00000019236.1"/>
    </source>
</evidence>
<dbReference type="STRING" id="51511.ENSCSAVP00000019236"/>
<evidence type="ECO:0008006" key="3">
    <source>
        <dbReference type="Google" id="ProtNLM"/>
    </source>
</evidence>
<sequence length="97" mass="11001">MVYIDYKDDEGLKKQSEEGAKMGFSGKQVIHPNQIPTAQISFTPSEEKLKWAEELTEAYENSTEGAFTFRGQMIDLPTVLQAKNIKLFSDVLNNRKS</sequence>
<dbReference type="InterPro" id="IPR040186">
    <property type="entry name" value="Citramalyl-CoA_lyase"/>
</dbReference>
<dbReference type="GO" id="GO:0047777">
    <property type="term" value="F:(S)-citramalyl-CoA lyase activity"/>
    <property type="evidence" value="ECO:0007669"/>
    <property type="project" value="TreeGrafter"/>
</dbReference>
<reference evidence="1" key="2">
    <citation type="submission" date="2025-08" db="UniProtKB">
        <authorList>
            <consortium name="Ensembl"/>
        </authorList>
    </citation>
    <scope>IDENTIFICATION</scope>
</reference>
<dbReference type="Ensembl" id="ENSCSAVT00000019444.1">
    <property type="protein sequence ID" value="ENSCSAVP00000019236.1"/>
    <property type="gene ID" value="ENSCSAVG00000011297.1"/>
</dbReference>
<dbReference type="eggNOG" id="ENOG502QQPK">
    <property type="taxonomic scope" value="Eukaryota"/>
</dbReference>
<protein>
    <recommendedName>
        <fullName evidence="3">HpcH/HpaI aldolase/citrate lyase domain-containing protein</fullName>
    </recommendedName>
</protein>
<dbReference type="InterPro" id="IPR040442">
    <property type="entry name" value="Pyrv_kinase-like_dom_sf"/>
</dbReference>
<proteinExistence type="predicted"/>
<dbReference type="OMA" id="KEPHICL"/>
<dbReference type="GeneTree" id="ENSGT00390000017163"/>
<dbReference type="HOGENOM" id="CLU_044864_3_1_1"/>